<evidence type="ECO:0000313" key="2">
    <source>
        <dbReference type="Proteomes" id="UP000051254"/>
    </source>
</evidence>
<dbReference type="PATRIC" id="fig|266128.3.peg.1208"/>
<dbReference type="AlphaFoldDB" id="A0A0R0C2X7"/>
<proteinExistence type="predicted"/>
<reference evidence="1 2" key="1">
    <citation type="submission" date="2015-05" db="EMBL/GenBank/DDBJ databases">
        <title>Genome sequencing and analysis of members of genus Stenotrophomonas.</title>
        <authorList>
            <person name="Patil P.P."/>
            <person name="Midha S."/>
            <person name="Patil P.B."/>
        </authorList>
    </citation>
    <scope>NUCLEOTIDE SEQUENCE [LARGE SCALE GENOMIC DNA]</scope>
    <source>
        <strain evidence="1 2">DSM 17805</strain>
    </source>
</reference>
<sequence length="180" mass="20123">MIVQQQHDEEIKRWDAWPIREGHSPERAWQGVLHLLRTVPRFADITPEIAGPALGMPGQSLPPPLRGYSARIHPDWALGWVLDERTVVPMLEVSVGHRPVPGSTYMDPAPVCDGPTDWAVLRPELEAMGFTLWAQWGALDYSSANDHYALSIDLLPSTQLNGRLCIKGITLQPMPQQVRP</sequence>
<comment type="caution">
    <text evidence="1">The sequence shown here is derived from an EMBL/GenBank/DDBJ whole genome shotgun (WGS) entry which is preliminary data.</text>
</comment>
<dbReference type="Proteomes" id="UP000051254">
    <property type="component" value="Unassembled WGS sequence"/>
</dbReference>
<dbReference type="STRING" id="266128.ABB25_00720"/>
<keyword evidence="2" id="KW-1185">Reference proteome</keyword>
<organism evidence="1 2">
    <name type="scientific">Stenotrophomonas koreensis</name>
    <dbReference type="NCBI Taxonomy" id="266128"/>
    <lineage>
        <taxon>Bacteria</taxon>
        <taxon>Pseudomonadati</taxon>
        <taxon>Pseudomonadota</taxon>
        <taxon>Gammaproteobacteria</taxon>
        <taxon>Lysobacterales</taxon>
        <taxon>Lysobacteraceae</taxon>
        <taxon>Stenotrophomonas</taxon>
    </lineage>
</organism>
<evidence type="ECO:0000313" key="1">
    <source>
        <dbReference type="EMBL" id="KRG60754.1"/>
    </source>
</evidence>
<name>A0A0R0C2X7_9GAMM</name>
<protein>
    <submittedName>
        <fullName evidence="1">Uncharacterized protein</fullName>
    </submittedName>
</protein>
<dbReference type="EMBL" id="LDJH01000002">
    <property type="protein sequence ID" value="KRG60754.1"/>
    <property type="molecule type" value="Genomic_DNA"/>
</dbReference>
<accession>A0A0R0C2X7</accession>
<gene>
    <name evidence="1" type="ORF">ABB25_00720</name>
</gene>